<dbReference type="GO" id="GO:0004252">
    <property type="term" value="F:serine-type endopeptidase activity"/>
    <property type="evidence" value="ECO:0007669"/>
    <property type="project" value="InterPro"/>
</dbReference>
<protein>
    <submittedName>
        <fullName evidence="1">Uncharacterized protein</fullName>
    </submittedName>
</protein>
<organism evidence="1">
    <name type="scientific">marine sediment metagenome</name>
    <dbReference type="NCBI Taxonomy" id="412755"/>
    <lineage>
        <taxon>unclassified sequences</taxon>
        <taxon>metagenomes</taxon>
        <taxon>ecological metagenomes</taxon>
    </lineage>
</organism>
<accession>X1QRB8</accession>
<name>X1QRB8_9ZZZZ</name>
<evidence type="ECO:0000313" key="1">
    <source>
        <dbReference type="EMBL" id="GAI71092.1"/>
    </source>
</evidence>
<comment type="caution">
    <text evidence="1">The sequence shown here is derived from an EMBL/GenBank/DDBJ whole genome shotgun (WGS) entry which is preliminary data.</text>
</comment>
<dbReference type="PROSITE" id="PS51892">
    <property type="entry name" value="SUBTILASE"/>
    <property type="match status" value="1"/>
</dbReference>
<dbReference type="GO" id="GO:0006508">
    <property type="term" value="P:proteolysis"/>
    <property type="evidence" value="ECO:0007669"/>
    <property type="project" value="InterPro"/>
</dbReference>
<dbReference type="AlphaFoldDB" id="X1QRB8"/>
<dbReference type="SUPFAM" id="SSF52743">
    <property type="entry name" value="Subtilisin-like"/>
    <property type="match status" value="1"/>
</dbReference>
<dbReference type="InterPro" id="IPR036852">
    <property type="entry name" value="Peptidase_S8/S53_dom_sf"/>
</dbReference>
<reference evidence="1" key="1">
    <citation type="journal article" date="2014" name="Front. Microbiol.">
        <title>High frequency of phylogenetically diverse reductive dehalogenase-homologous genes in deep subseafloor sedimentary metagenomes.</title>
        <authorList>
            <person name="Kawai M."/>
            <person name="Futagami T."/>
            <person name="Toyoda A."/>
            <person name="Takaki Y."/>
            <person name="Nishi S."/>
            <person name="Hori S."/>
            <person name="Arai W."/>
            <person name="Tsubouchi T."/>
            <person name="Morono Y."/>
            <person name="Uchiyama I."/>
            <person name="Ito T."/>
            <person name="Fujiyama A."/>
            <person name="Inagaki F."/>
            <person name="Takami H."/>
        </authorList>
    </citation>
    <scope>NUCLEOTIDE SEQUENCE</scope>
    <source>
        <strain evidence="1">Expedition CK06-06</strain>
    </source>
</reference>
<dbReference type="EMBL" id="BARW01002412">
    <property type="protein sequence ID" value="GAI71092.1"/>
    <property type="molecule type" value="Genomic_DNA"/>
</dbReference>
<sequence length="57" mass="5885">MFCHGTGVAYVAAGGVHGEDAGVAPGASLWNIKVLEDDGTGSEENVVLGLEHVMEMR</sequence>
<feature type="non-terminal residue" evidence="1">
    <location>
        <position position="57"/>
    </location>
</feature>
<dbReference type="Gene3D" id="3.40.50.200">
    <property type="entry name" value="Peptidase S8/S53 domain"/>
    <property type="match status" value="1"/>
</dbReference>
<gene>
    <name evidence="1" type="ORF">S12H4_06749</name>
</gene>
<proteinExistence type="predicted"/>